<keyword evidence="1" id="KW-1133">Transmembrane helix</keyword>
<keyword evidence="1" id="KW-0812">Transmembrane</keyword>
<feature type="signal peptide" evidence="2">
    <location>
        <begin position="1"/>
        <end position="33"/>
    </location>
</feature>
<reference evidence="3 4" key="1">
    <citation type="submission" date="2020-08" db="EMBL/GenBank/DDBJ databases">
        <title>Sequencing the genomes of 1000 actinobacteria strains.</title>
        <authorList>
            <person name="Klenk H.-P."/>
        </authorList>
    </citation>
    <scope>NUCLEOTIDE SEQUENCE [LARGE SCALE GENOMIC DNA]</scope>
    <source>
        <strain evidence="3 4">DSM 45582</strain>
    </source>
</reference>
<keyword evidence="4" id="KW-1185">Reference proteome</keyword>
<keyword evidence="1" id="KW-0472">Membrane</keyword>
<sequence length="189" mass="19110">MAIRSAPAQGAGRALRGLGLTATSSSLSVAAHAAAGGSTPDLGTTIVITTLLSAAGVALADRKRGLSSIVGAVGAGQVALHLFLQLAGSHHGSIGQPGLPLDPTAMTLGHVLTGLLVAVLLHRAEDALFVIVSTVRLTLTSRTPEPLPPVTTRPAVCIPAESVLLIEQLIQRRIHGLRGPPAQSPRPLG</sequence>
<evidence type="ECO:0000256" key="1">
    <source>
        <dbReference type="SAM" id="Phobius"/>
    </source>
</evidence>
<feature type="transmembrane region" description="Helical" evidence="1">
    <location>
        <begin position="43"/>
        <end position="59"/>
    </location>
</feature>
<dbReference type="RefSeq" id="WP_184483931.1">
    <property type="nucleotide sequence ID" value="NZ_JACHIV010000001.1"/>
</dbReference>
<evidence type="ECO:0000313" key="4">
    <source>
        <dbReference type="Proteomes" id="UP000580474"/>
    </source>
</evidence>
<dbReference type="Proteomes" id="UP000580474">
    <property type="component" value="Unassembled WGS sequence"/>
</dbReference>
<evidence type="ECO:0008006" key="5">
    <source>
        <dbReference type="Google" id="ProtNLM"/>
    </source>
</evidence>
<dbReference type="EMBL" id="JACHIV010000001">
    <property type="protein sequence ID" value="MBB5072524.1"/>
    <property type="molecule type" value="Genomic_DNA"/>
</dbReference>
<proteinExistence type="predicted"/>
<evidence type="ECO:0000256" key="2">
    <source>
        <dbReference type="SAM" id="SignalP"/>
    </source>
</evidence>
<keyword evidence="2" id="KW-0732">Signal</keyword>
<feature type="transmembrane region" description="Helical" evidence="1">
    <location>
        <begin position="104"/>
        <end position="121"/>
    </location>
</feature>
<comment type="caution">
    <text evidence="3">The sequence shown here is derived from an EMBL/GenBank/DDBJ whole genome shotgun (WGS) entry which is preliminary data.</text>
</comment>
<evidence type="ECO:0000313" key="3">
    <source>
        <dbReference type="EMBL" id="MBB5072524.1"/>
    </source>
</evidence>
<feature type="transmembrane region" description="Helical" evidence="1">
    <location>
        <begin position="66"/>
        <end position="84"/>
    </location>
</feature>
<gene>
    <name evidence="3" type="ORF">BJ969_005612</name>
</gene>
<protein>
    <recommendedName>
        <fullName evidence="5">HPP family protein</fullName>
    </recommendedName>
</protein>
<name>A0A840NLT5_9PSEU</name>
<dbReference type="AlphaFoldDB" id="A0A840NLT5"/>
<feature type="chain" id="PRO_5032779262" description="HPP family protein" evidence="2">
    <location>
        <begin position="34"/>
        <end position="189"/>
    </location>
</feature>
<organism evidence="3 4">
    <name type="scientific">Saccharopolyspora gloriosae</name>
    <dbReference type="NCBI Taxonomy" id="455344"/>
    <lineage>
        <taxon>Bacteria</taxon>
        <taxon>Bacillati</taxon>
        <taxon>Actinomycetota</taxon>
        <taxon>Actinomycetes</taxon>
        <taxon>Pseudonocardiales</taxon>
        <taxon>Pseudonocardiaceae</taxon>
        <taxon>Saccharopolyspora</taxon>
    </lineage>
</organism>
<accession>A0A840NLT5</accession>